<dbReference type="AlphaFoldDB" id="A0A1H9M292"/>
<dbReference type="InterPro" id="IPR058163">
    <property type="entry name" value="LysR-type_TF_proteobact-type"/>
</dbReference>
<dbReference type="Pfam" id="PF03466">
    <property type="entry name" value="LysR_substrate"/>
    <property type="match status" value="1"/>
</dbReference>
<dbReference type="EMBL" id="FOGC01000013">
    <property type="protein sequence ID" value="SER17800.1"/>
    <property type="molecule type" value="Genomic_DNA"/>
</dbReference>
<dbReference type="STRING" id="988801.SAMN05216522_11351"/>
<dbReference type="PANTHER" id="PTHR30537">
    <property type="entry name" value="HTH-TYPE TRANSCRIPTIONAL REGULATOR"/>
    <property type="match status" value="1"/>
</dbReference>
<evidence type="ECO:0000256" key="1">
    <source>
        <dbReference type="ARBA" id="ARBA00009437"/>
    </source>
</evidence>
<gene>
    <name evidence="4" type="ORF">SAMN05216522_11351</name>
</gene>
<evidence type="ECO:0000259" key="3">
    <source>
        <dbReference type="Pfam" id="PF03466"/>
    </source>
</evidence>
<dbReference type="Gene3D" id="3.40.190.10">
    <property type="entry name" value="Periplasmic binding protein-like II"/>
    <property type="match status" value="2"/>
</dbReference>
<feature type="domain" description="LysR substrate-binding" evidence="3">
    <location>
        <begin position="20"/>
        <end position="167"/>
    </location>
</feature>
<accession>A0A1H9M292</accession>
<dbReference type="GO" id="GO:0003700">
    <property type="term" value="F:DNA-binding transcription factor activity"/>
    <property type="evidence" value="ECO:0007669"/>
    <property type="project" value="TreeGrafter"/>
</dbReference>
<evidence type="ECO:0000313" key="4">
    <source>
        <dbReference type="EMBL" id="SER17800.1"/>
    </source>
</evidence>
<dbReference type="GO" id="GO:0043565">
    <property type="term" value="F:sequence-specific DNA binding"/>
    <property type="evidence" value="ECO:0007669"/>
    <property type="project" value="TreeGrafter"/>
</dbReference>
<name>A0A1H9M292_9GAMM</name>
<feature type="chain" id="PRO_5017379426" evidence="2">
    <location>
        <begin position="21"/>
        <end position="171"/>
    </location>
</feature>
<dbReference type="OrthoDB" id="5526340at2"/>
<dbReference type="InterPro" id="IPR005119">
    <property type="entry name" value="LysR_subst-bd"/>
</dbReference>
<protein>
    <submittedName>
        <fullName evidence="4">LysR family transcriptional regulator, D-serine deaminase activator</fullName>
    </submittedName>
</protein>
<dbReference type="GO" id="GO:0006351">
    <property type="term" value="P:DNA-templated transcription"/>
    <property type="evidence" value="ECO:0007669"/>
    <property type="project" value="TreeGrafter"/>
</dbReference>
<proteinExistence type="inferred from homology"/>
<dbReference type="PANTHER" id="PTHR30537:SF32">
    <property type="entry name" value="HTH-TYPE TRANSCRIPTIONAL REGULATOR DSDC"/>
    <property type="match status" value="1"/>
</dbReference>
<evidence type="ECO:0000256" key="2">
    <source>
        <dbReference type="SAM" id="SignalP"/>
    </source>
</evidence>
<sequence>MILSSWMSLGWILPSTSALSLPGLACTPLMNESMTPVCSAYYAEKFGLMNHPERLNECRLLHDHKAWDRDSGDHEWQQWTEAFDISLSAASHLHCDQMELSVASALHHGGVAMGRMGLLEERLQSGSLVAPFPDKILASPYGYALYTQQGNHWPKVQLFMAWITEQAGGKG</sequence>
<organism evidence="4 5">
    <name type="scientific">Rosenbergiella nectarea</name>
    <dbReference type="NCBI Taxonomy" id="988801"/>
    <lineage>
        <taxon>Bacteria</taxon>
        <taxon>Pseudomonadati</taxon>
        <taxon>Pseudomonadota</taxon>
        <taxon>Gammaproteobacteria</taxon>
        <taxon>Enterobacterales</taxon>
        <taxon>Erwiniaceae</taxon>
        <taxon>Rosenbergiella</taxon>
    </lineage>
</organism>
<evidence type="ECO:0000313" key="5">
    <source>
        <dbReference type="Proteomes" id="UP000242515"/>
    </source>
</evidence>
<dbReference type="Proteomes" id="UP000242515">
    <property type="component" value="Unassembled WGS sequence"/>
</dbReference>
<dbReference type="SUPFAM" id="SSF53850">
    <property type="entry name" value="Periplasmic binding protein-like II"/>
    <property type="match status" value="1"/>
</dbReference>
<keyword evidence="5" id="KW-1185">Reference proteome</keyword>
<feature type="signal peptide" evidence="2">
    <location>
        <begin position="1"/>
        <end position="20"/>
    </location>
</feature>
<comment type="similarity">
    <text evidence="1">Belongs to the LysR transcriptional regulatory family.</text>
</comment>
<reference evidence="5" key="1">
    <citation type="submission" date="2016-10" db="EMBL/GenBank/DDBJ databases">
        <authorList>
            <person name="Varghese N."/>
            <person name="Submissions S."/>
        </authorList>
    </citation>
    <scope>NUCLEOTIDE SEQUENCE [LARGE SCALE GENOMIC DNA]</scope>
    <source>
        <strain evidence="5">8N4</strain>
    </source>
</reference>
<keyword evidence="2" id="KW-0732">Signal</keyword>